<name>A0A2N1PK54_9BACT</name>
<dbReference type="AlphaFoldDB" id="A0A2N1PK54"/>
<accession>A0A2N1PK54</accession>
<evidence type="ECO:0000313" key="2">
    <source>
        <dbReference type="Proteomes" id="UP000233256"/>
    </source>
</evidence>
<organism evidence="1 2">
    <name type="scientific">Candidatus Wallbacteria bacterium HGW-Wallbacteria-1</name>
    <dbReference type="NCBI Taxonomy" id="2013854"/>
    <lineage>
        <taxon>Bacteria</taxon>
        <taxon>Candidatus Walliibacteriota</taxon>
    </lineage>
</organism>
<sequence>MILNNSFYKSVLLLAIIFSFTLFPELLCHHHFCSAAFADDDQTMRQSVPLPDGTQVLKVLVDGRRYLVDSQGGVTDPVLGRDVLDSAILRKARYAGAIAYERILTSRALAGNRFSPEKARLLRVAAMVKPSWKGMAAVLFQDRRLFEGVIRDGGPVPGPIVDFLLSVTGRRNALRLVRYIVRYPVSSVIMAAGDAFKGAVDAYCENIELFTRVRMNSSITYEEARKFLGNESFKEYLPLVSRLLDSLDLTLGHGLMQEAREIEERSLSADYAAFTPFALDAGPISILEREMWSWDQWRTRPLLWSPVGLDWWSLSSSKTFRDTGNTGFRITRDGTRVAQRDSRYGILSRRMARSRDVWDAYRWTWDAVDWLSWRTRRWRLLSLRSWLLDEHKEMILEKITALEKDEHLGTMPDSEYLAKFEPILRESLRRLGTIEAYRDFMADRLRITATYSKVGAWYMGQEHGRLDPSQTPSTWWGGIDPFREEDLFGREDELLRAMKAFPEEMRARILEIATDFTGAHRSAMNYISRIQVSLPEWLPGNPAMENYSEAVEKIPPTRKFEEGKRVLQEWVYPVEMDWSKACAAGLVTAIVEPGGTLLSDNTVTILFTLRGTRPMHLFLPAGTMIQSRSSFAQDLIVRAPGGEIDEGFEDGYLVTLAPDTLPFARVAVEAFATDPVLPMPNPATPMILSAEKPSGRTAAIARVHARYRLETGRIGKLMSLYPDLVPAMKKVPAQMISSVPFFTLACQFALWAEIAGLGQGNLQSAMERTVDNDGRLMTLSRVRAQAQAMGGCVRAILRESGFSTEFMTHGRDYPEPGVMEWPRGSYFRAMEAIKGSEFIRASAILKKLLAEMEAEKRPLVDRQVDFLEVKTLLARAILSAPSGDVSQAAELFSSLSEEALIDIFPLGAMCLGAARIRTGESDRAIAILSRAAAAMGDRIPEVHYHLGIALATAGKNIEAIRSFAAFLKAPEIGSRPFSGPMNLTGRARTWMILLAALLSKGV</sequence>
<evidence type="ECO:0008006" key="3">
    <source>
        <dbReference type="Google" id="ProtNLM"/>
    </source>
</evidence>
<evidence type="ECO:0000313" key="1">
    <source>
        <dbReference type="EMBL" id="PKK88733.1"/>
    </source>
</evidence>
<protein>
    <recommendedName>
        <fullName evidence="3">Tetratricopeptide repeat protein</fullName>
    </recommendedName>
</protein>
<dbReference type="Proteomes" id="UP000233256">
    <property type="component" value="Unassembled WGS sequence"/>
</dbReference>
<dbReference type="InterPro" id="IPR011990">
    <property type="entry name" value="TPR-like_helical_dom_sf"/>
</dbReference>
<gene>
    <name evidence="1" type="ORF">CVV64_17595</name>
</gene>
<dbReference type="EMBL" id="PGXC01000036">
    <property type="protein sequence ID" value="PKK88733.1"/>
    <property type="molecule type" value="Genomic_DNA"/>
</dbReference>
<reference evidence="1 2" key="1">
    <citation type="journal article" date="2017" name="ISME J.">
        <title>Potential for microbial H2 and metal transformations associated with novel bacteria and archaea in deep terrestrial subsurface sediments.</title>
        <authorList>
            <person name="Hernsdorf A.W."/>
            <person name="Amano Y."/>
            <person name="Miyakawa K."/>
            <person name="Ise K."/>
            <person name="Suzuki Y."/>
            <person name="Anantharaman K."/>
            <person name="Probst A."/>
            <person name="Burstein D."/>
            <person name="Thomas B.C."/>
            <person name="Banfield J.F."/>
        </authorList>
    </citation>
    <scope>NUCLEOTIDE SEQUENCE [LARGE SCALE GENOMIC DNA]</scope>
    <source>
        <strain evidence="1">HGW-Wallbacteria-1</strain>
    </source>
</reference>
<proteinExistence type="predicted"/>
<dbReference type="SUPFAM" id="SSF48452">
    <property type="entry name" value="TPR-like"/>
    <property type="match status" value="1"/>
</dbReference>
<comment type="caution">
    <text evidence="1">The sequence shown here is derived from an EMBL/GenBank/DDBJ whole genome shotgun (WGS) entry which is preliminary data.</text>
</comment>
<dbReference type="Gene3D" id="1.25.40.10">
    <property type="entry name" value="Tetratricopeptide repeat domain"/>
    <property type="match status" value="1"/>
</dbReference>